<dbReference type="InterPro" id="IPR013525">
    <property type="entry name" value="ABC2_TM"/>
</dbReference>
<feature type="transmembrane region" description="Helical" evidence="7">
    <location>
        <begin position="33"/>
        <end position="55"/>
    </location>
</feature>
<dbReference type="GO" id="GO:0140359">
    <property type="term" value="F:ABC-type transporter activity"/>
    <property type="evidence" value="ECO:0007669"/>
    <property type="project" value="InterPro"/>
</dbReference>
<dbReference type="PANTHER" id="PTHR19229">
    <property type="entry name" value="ATP-BINDING CASSETTE TRANSPORTER SUBFAMILY A ABCA"/>
    <property type="match status" value="1"/>
</dbReference>
<dbReference type="InterPro" id="IPR003439">
    <property type="entry name" value="ABC_transporter-like_ATP-bd"/>
</dbReference>
<feature type="transmembrane region" description="Helical" evidence="7">
    <location>
        <begin position="1062"/>
        <end position="1088"/>
    </location>
</feature>
<evidence type="ECO:0000313" key="10">
    <source>
        <dbReference type="RefSeq" id="XP_016941234.3"/>
    </source>
</evidence>
<dbReference type="SUPFAM" id="SSF52540">
    <property type="entry name" value="P-loop containing nucleoside triphosphate hydrolases"/>
    <property type="match status" value="2"/>
</dbReference>
<feature type="transmembrane region" description="Helical" evidence="7">
    <location>
        <begin position="1094"/>
        <end position="1115"/>
    </location>
</feature>
<organism evidence="9 10">
    <name type="scientific">Drosophila suzukii</name>
    <name type="common">Spotted-wing drosophila fruit fly</name>
    <dbReference type="NCBI Taxonomy" id="28584"/>
    <lineage>
        <taxon>Eukaryota</taxon>
        <taxon>Metazoa</taxon>
        <taxon>Ecdysozoa</taxon>
        <taxon>Arthropoda</taxon>
        <taxon>Hexapoda</taxon>
        <taxon>Insecta</taxon>
        <taxon>Pterygota</taxon>
        <taxon>Neoptera</taxon>
        <taxon>Endopterygota</taxon>
        <taxon>Diptera</taxon>
        <taxon>Brachycera</taxon>
        <taxon>Muscomorpha</taxon>
        <taxon>Ephydroidea</taxon>
        <taxon>Drosophilidae</taxon>
        <taxon>Drosophila</taxon>
        <taxon>Sophophora</taxon>
    </lineage>
</organism>
<evidence type="ECO:0000256" key="5">
    <source>
        <dbReference type="ARBA" id="ARBA00022989"/>
    </source>
</evidence>
<protein>
    <submittedName>
        <fullName evidence="10">Phospholipid-transporting ATPase ABCA3</fullName>
    </submittedName>
</protein>
<feature type="transmembrane region" description="Helical" evidence="7">
    <location>
        <begin position="305"/>
        <end position="328"/>
    </location>
</feature>
<dbReference type="GO" id="GO:0005319">
    <property type="term" value="F:lipid transporter activity"/>
    <property type="evidence" value="ECO:0007669"/>
    <property type="project" value="TreeGrafter"/>
</dbReference>
<dbReference type="Pfam" id="PF00005">
    <property type="entry name" value="ABC_tran"/>
    <property type="match status" value="2"/>
</dbReference>
<dbReference type="GeneID" id="108018226"/>
<dbReference type="SMART" id="SM00382">
    <property type="entry name" value="AAA"/>
    <property type="match status" value="2"/>
</dbReference>
<feature type="transmembrane region" description="Helical" evidence="7">
    <location>
        <begin position="406"/>
        <end position="430"/>
    </location>
</feature>
<dbReference type="Pfam" id="PF12698">
    <property type="entry name" value="ABC2_membrane_3"/>
    <property type="match status" value="2"/>
</dbReference>
<dbReference type="InterPro" id="IPR026082">
    <property type="entry name" value="ABCA"/>
</dbReference>
<dbReference type="RefSeq" id="XP_016941234.3">
    <property type="nucleotide sequence ID" value="XM_017085745.4"/>
</dbReference>
<keyword evidence="9" id="KW-1185">Reference proteome</keyword>
<feature type="transmembrane region" description="Helical" evidence="7">
    <location>
        <begin position="1146"/>
        <end position="1164"/>
    </location>
</feature>
<reference evidence="10" key="1">
    <citation type="submission" date="2025-08" db="UniProtKB">
        <authorList>
            <consortium name="RefSeq"/>
        </authorList>
    </citation>
    <scope>IDENTIFICATION</scope>
</reference>
<evidence type="ECO:0000256" key="7">
    <source>
        <dbReference type="SAM" id="Phobius"/>
    </source>
</evidence>
<feature type="transmembrane region" description="Helical" evidence="7">
    <location>
        <begin position="227"/>
        <end position="248"/>
    </location>
</feature>
<gene>
    <name evidence="10" type="primary">LOC108018226</name>
</gene>
<feature type="transmembrane region" description="Helical" evidence="7">
    <location>
        <begin position="364"/>
        <end position="382"/>
    </location>
</feature>
<keyword evidence="3" id="KW-0547">Nucleotide-binding</keyword>
<feature type="transmembrane region" description="Helical" evidence="7">
    <location>
        <begin position="1184"/>
        <end position="1201"/>
    </location>
</feature>
<feature type="transmembrane region" description="Helical" evidence="7">
    <location>
        <begin position="851"/>
        <end position="876"/>
    </location>
</feature>
<evidence type="ECO:0000313" key="9">
    <source>
        <dbReference type="Proteomes" id="UP001652628"/>
    </source>
</evidence>
<dbReference type="Gene3D" id="3.40.50.300">
    <property type="entry name" value="P-loop containing nucleotide triphosphate hydrolases"/>
    <property type="match status" value="2"/>
</dbReference>
<proteinExistence type="predicted"/>
<dbReference type="InterPro" id="IPR003593">
    <property type="entry name" value="AAA+_ATPase"/>
</dbReference>
<feature type="transmembrane region" description="Helical" evidence="7">
    <location>
        <begin position="1122"/>
        <end position="1140"/>
    </location>
</feature>
<feature type="transmembrane region" description="Helical" evidence="7">
    <location>
        <begin position="268"/>
        <end position="293"/>
    </location>
</feature>
<feature type="transmembrane region" description="Helical" evidence="7">
    <location>
        <begin position="1020"/>
        <end position="1041"/>
    </location>
</feature>
<keyword evidence="6 7" id="KW-0472">Membrane</keyword>
<keyword evidence="5 7" id="KW-1133">Transmembrane helix</keyword>
<keyword evidence="2 7" id="KW-0812">Transmembrane</keyword>
<evidence type="ECO:0000256" key="3">
    <source>
        <dbReference type="ARBA" id="ARBA00022741"/>
    </source>
</evidence>
<dbReference type="InterPro" id="IPR027417">
    <property type="entry name" value="P-loop_NTPase"/>
</dbReference>
<dbReference type="GO" id="GO:0005524">
    <property type="term" value="F:ATP binding"/>
    <property type="evidence" value="ECO:0007669"/>
    <property type="project" value="UniProtKB-KW"/>
</dbReference>
<dbReference type="Proteomes" id="UP001652628">
    <property type="component" value="Chromosome 2R"/>
</dbReference>
<evidence type="ECO:0000259" key="8">
    <source>
        <dbReference type="PROSITE" id="PS50893"/>
    </source>
</evidence>
<dbReference type="GO" id="GO:0016020">
    <property type="term" value="C:membrane"/>
    <property type="evidence" value="ECO:0007669"/>
    <property type="project" value="UniProtKB-SubCell"/>
</dbReference>
<evidence type="ECO:0000256" key="2">
    <source>
        <dbReference type="ARBA" id="ARBA00022692"/>
    </source>
</evidence>
<evidence type="ECO:0000256" key="1">
    <source>
        <dbReference type="ARBA" id="ARBA00004141"/>
    </source>
</evidence>
<evidence type="ECO:0000256" key="6">
    <source>
        <dbReference type="ARBA" id="ARBA00023136"/>
    </source>
</evidence>
<accession>A0AB39ZR04</accession>
<evidence type="ECO:0000256" key="4">
    <source>
        <dbReference type="ARBA" id="ARBA00022840"/>
    </source>
</evidence>
<feature type="domain" description="ABC transporter" evidence="8">
    <location>
        <begin position="479"/>
        <end position="708"/>
    </location>
</feature>
<feature type="domain" description="ABC transporter" evidence="8">
    <location>
        <begin position="1248"/>
        <end position="1477"/>
    </location>
</feature>
<dbReference type="PANTHER" id="PTHR19229:SF250">
    <property type="entry name" value="ABC TRANSPORTER DOMAIN-CONTAINING PROTEIN-RELATED"/>
    <property type="match status" value="1"/>
</dbReference>
<dbReference type="PROSITE" id="PS50893">
    <property type="entry name" value="ABC_TRANSPORTER_2"/>
    <property type="match status" value="2"/>
</dbReference>
<dbReference type="GO" id="GO:0016887">
    <property type="term" value="F:ATP hydrolysis activity"/>
    <property type="evidence" value="ECO:0007669"/>
    <property type="project" value="InterPro"/>
</dbReference>
<dbReference type="CDD" id="cd03263">
    <property type="entry name" value="ABC_subfamily_A"/>
    <property type="match status" value="2"/>
</dbReference>
<sequence length="1632" mass="186324">MSSGPPPAKPQSSICMLWLVICKTARFQLANTLTSVIIIVGPIVVFLVYAATALFREPLADSAVKHPPVNITISEVPYILYSPENLVVAAVIEDVVRDLNAKGSEAFPNAFQLNRALVEKNTYGYVGIEFEDTFSGIKVLPDKVTVALRFPLHLITNPKLTWDDRAICKHSDMDTDYYLEEGFLAVQAKLSEALIRAKNESAILPEVMVNPYPDPKHLEGTFMDNRLSLTGVLLLPFTISAAYLAQMIVMERREQLRAMLELLGVRAWIYWMSWFLVAFLLLSIPTVFMILLLKWRYYPMSDWSLVLFFLLVYNFEVLCSAFMISSFFSDTVGVQVAILIVHLVGCLPWRVLIMGYAPTVPKALFVCVFLNSSLAMGLQEFLKSENLHIGMHWNRLFEKTDWKEEFINLGPILMFMLLGGVVRLLVLVYVEHLKSHQTKKWYFPVQPSFWCPGRGRRQTSERDLEWQEDEEFRDRPLIIRTKNLEKVYNKRSVVTDVNLDFYQDEITVILGHNDSGKTTILMLLAGFVKPTSGEVTINGYDLATKLRKARQSMCICPQHNVLFEKVKARWHLNFFCRLKGMNRKEASAETDKYLEIGLLQEFADTKVKDLPSGMKRMLMLCCNLCGNSKILLLDEPGTSLDPLLRNEMWNLLRRERMGRCIIMSTHNTQEAEVVSDEIVILCDGQVIGVGTTGFLTQVADTGSFYLLICTKMDACYVEEVTHFLQIRFPDIRLHNEYGIYVSYEVPTKYVQQFPVLLLELENALPDLLLQEFSLCAPTLGSVFLRIGEEVREAWGRSNSVNLVSRLSPISSLLNLLPTFDVREDNGSVKCSNQWRAIMERKRIFAWRNRRLYCVIIIIPIFVCVLVISFAILLFILDNHLSELLVTDLGLYSKAVFVIESPGDKDSFGQRYRQNILSRGASVRSTSGTPLDDYLLKQMKSNQLTVMHSLLAGVTFNSTANSIVAWANNKLEHGSPLSLGMVYAAIGHELAQLDIEIVNKPFQDSVLQAMSGISEYFYIEYAMLVFHYLIVATTIFAALPIIERQTNVQHQQFCSGMSRITYWLSHLFWDYCYYIVMIAALVVVNGIVVKSPLPVTLLLIAFGFSVISFTYLLCLMSNDFGRMFSLILYINMIGVLALFIHPKSNETRYAILETMLLAHPHYSFFCGMHDIMLRRCVYGWKYHKFLLISGTVYLILVLLAWVPRRVSYAFKSIRNEKIDPSHRIEDKEVSEVRQRLGYLTTREYNNFPLILKNVSKRYGSLLAVRSLTLDVNPFECVGLLGRNGAGKSSTFYMIVGMRSITVGSIHILGFSLKSRPKDGLRLVGFCPREEMLSPYMTGRETLHFCCMINGIRREHINRLVESMGECFGLARHLNMRISTYSNGTKRKLMIAMATLAPTLMCLDEPTAGVDMHAKYDIWKILEGIRQGGRAILLTTHSMEECEFLCTNVGIMDHGSLLCYGTLSRLKYRFNKGIFVKVKMGTQAEMDDAAEVYGRITMLPSSDSERASTRSSRRMSLAHLVRHHKPTMEAVRKSEFSRSQVSTGLSELDNLENYDLLLQRLEEVFQRDHPYSSVSDKYPYRGMITFCIPKGMVTWSAIFLYMENLKNSMQILYYSVSQTTFEDVFMEFVRKHNE</sequence>
<comment type="subcellular location">
    <subcellularLocation>
        <location evidence="1">Membrane</location>
        <topology evidence="1">Multi-pass membrane protein</topology>
    </subcellularLocation>
</comment>
<name>A0AB39ZR04_DROSZ</name>
<keyword evidence="4" id="KW-0067">ATP-binding</keyword>
<feature type="transmembrane region" description="Helical" evidence="7">
    <location>
        <begin position="334"/>
        <end position="352"/>
    </location>
</feature>